<keyword evidence="1" id="KW-1133">Transmembrane helix</keyword>
<keyword evidence="1" id="KW-0472">Membrane</keyword>
<evidence type="ECO:0000313" key="2">
    <source>
        <dbReference type="EMBL" id="MDT2546607.1"/>
    </source>
</evidence>
<comment type="caution">
    <text evidence="2">The sequence shown here is derived from an EMBL/GenBank/DDBJ whole genome shotgun (WGS) entry which is preliminary data.</text>
</comment>
<feature type="transmembrane region" description="Helical" evidence="1">
    <location>
        <begin position="21"/>
        <end position="49"/>
    </location>
</feature>
<name>A0AAW8THM4_9ENTE</name>
<dbReference type="RefSeq" id="WP_270328969.1">
    <property type="nucleotide sequence ID" value="NZ_JARPXG010000035.1"/>
</dbReference>
<gene>
    <name evidence="2" type="ORF">P7D69_19955</name>
</gene>
<dbReference type="AlphaFoldDB" id="A0AAW8THM4"/>
<evidence type="ECO:0008006" key="4">
    <source>
        <dbReference type="Google" id="ProtNLM"/>
    </source>
</evidence>
<keyword evidence="1" id="KW-0812">Transmembrane</keyword>
<accession>A0AAW8THM4</accession>
<dbReference type="EMBL" id="JARPXL010000037">
    <property type="protein sequence ID" value="MDT2546607.1"/>
    <property type="molecule type" value="Genomic_DNA"/>
</dbReference>
<evidence type="ECO:0000313" key="3">
    <source>
        <dbReference type="Proteomes" id="UP001254770"/>
    </source>
</evidence>
<dbReference type="GeneID" id="79788444"/>
<reference evidence="2" key="1">
    <citation type="submission" date="2023-03" db="EMBL/GenBank/DDBJ databases">
        <authorList>
            <person name="Shen W."/>
            <person name="Cai J."/>
        </authorList>
    </citation>
    <scope>NUCLEOTIDE SEQUENCE</scope>
    <source>
        <strain evidence="2">Y15</strain>
    </source>
</reference>
<proteinExistence type="predicted"/>
<dbReference type="Proteomes" id="UP001254770">
    <property type="component" value="Unassembled WGS sequence"/>
</dbReference>
<organism evidence="2 3">
    <name type="scientific">Enterococcus raffinosus</name>
    <dbReference type="NCBI Taxonomy" id="71452"/>
    <lineage>
        <taxon>Bacteria</taxon>
        <taxon>Bacillati</taxon>
        <taxon>Bacillota</taxon>
        <taxon>Bacilli</taxon>
        <taxon>Lactobacillales</taxon>
        <taxon>Enterococcaceae</taxon>
        <taxon>Enterococcus</taxon>
    </lineage>
</organism>
<evidence type="ECO:0000256" key="1">
    <source>
        <dbReference type="SAM" id="Phobius"/>
    </source>
</evidence>
<protein>
    <recommendedName>
        <fullName evidence="4">ABC transmembrane type-1 domain-containing protein</fullName>
    </recommendedName>
</protein>
<feature type="transmembrane region" description="Helical" evidence="1">
    <location>
        <begin position="55"/>
        <end position="76"/>
    </location>
</feature>
<sequence>MSKLKGVEFDLDDLDVDLQGDILALGIVVILKKVSLVLLLILCVAMLLWFNKLTIFITVVQFILVVVTMQIQRFYYKKAVKQLLKEDVE</sequence>